<evidence type="ECO:0000313" key="1">
    <source>
        <dbReference type="EMBL" id="GAA0587730.1"/>
    </source>
</evidence>
<dbReference type="EMBL" id="BAAAHD010000065">
    <property type="protein sequence ID" value="GAA0587730.1"/>
    <property type="molecule type" value="Genomic_DNA"/>
</dbReference>
<reference evidence="2" key="1">
    <citation type="journal article" date="2019" name="Int. J. Syst. Evol. Microbiol.">
        <title>The Global Catalogue of Microorganisms (GCM) 10K type strain sequencing project: providing services to taxonomists for standard genome sequencing and annotation.</title>
        <authorList>
            <consortium name="The Broad Institute Genomics Platform"/>
            <consortium name="The Broad Institute Genome Sequencing Center for Infectious Disease"/>
            <person name="Wu L."/>
            <person name="Ma J."/>
        </authorList>
    </citation>
    <scope>NUCLEOTIDE SEQUENCE [LARGE SCALE GENOMIC DNA]</scope>
    <source>
        <strain evidence="2">JCM 10667</strain>
    </source>
</reference>
<evidence type="ECO:0000313" key="2">
    <source>
        <dbReference type="Proteomes" id="UP001501427"/>
    </source>
</evidence>
<protein>
    <submittedName>
        <fullName evidence="1">Uncharacterized protein</fullName>
    </submittedName>
</protein>
<accession>A0ABP3QBN9</accession>
<comment type="caution">
    <text evidence="1">The sequence shown here is derived from an EMBL/GenBank/DDBJ whole genome shotgun (WGS) entry which is preliminary data.</text>
</comment>
<dbReference type="Proteomes" id="UP001501427">
    <property type="component" value="Unassembled WGS sequence"/>
</dbReference>
<keyword evidence="2" id="KW-1185">Reference proteome</keyword>
<proteinExistence type="predicted"/>
<sequence>MCWLRFAGKTRRPDRTMRTEDLTVCDRARDTRPAPAPHAGANARRAILNSRQLMG</sequence>
<name>A0ABP3QBN9_9ACTN</name>
<organism evidence="1 2">
    <name type="scientific">Actinomadura livida</name>
    <dbReference type="NCBI Taxonomy" id="79909"/>
    <lineage>
        <taxon>Bacteria</taxon>
        <taxon>Bacillati</taxon>
        <taxon>Actinomycetota</taxon>
        <taxon>Actinomycetes</taxon>
        <taxon>Streptosporangiales</taxon>
        <taxon>Thermomonosporaceae</taxon>
        <taxon>Actinomadura</taxon>
    </lineage>
</organism>
<gene>
    <name evidence="1" type="ORF">GCM10009546_57630</name>
</gene>